<evidence type="ECO:0000313" key="4">
    <source>
        <dbReference type="Proteomes" id="UP000198211"/>
    </source>
</evidence>
<keyword evidence="1" id="KW-0378">Hydrolase</keyword>
<comment type="caution">
    <text evidence="3">The sequence shown here is derived from an EMBL/GenBank/DDBJ whole genome shotgun (WGS) entry which is preliminary data.</text>
</comment>
<keyword evidence="4" id="KW-1185">Reference proteome</keyword>
<keyword evidence="1" id="KW-0233">DNA recombination</keyword>
<dbReference type="InterPro" id="IPR027417">
    <property type="entry name" value="P-loop_NTPase"/>
</dbReference>
<dbReference type="GO" id="GO:0043139">
    <property type="term" value="F:5'-3' DNA helicase activity"/>
    <property type="evidence" value="ECO:0007669"/>
    <property type="project" value="UniProtKB-EC"/>
</dbReference>
<dbReference type="Proteomes" id="UP000198211">
    <property type="component" value="Unassembled WGS sequence"/>
</dbReference>
<keyword evidence="1" id="KW-0067">ATP-binding</keyword>
<organism evidence="3 4">
    <name type="scientific">Phytophthora megakarya</name>
    <dbReference type="NCBI Taxonomy" id="4795"/>
    <lineage>
        <taxon>Eukaryota</taxon>
        <taxon>Sar</taxon>
        <taxon>Stramenopiles</taxon>
        <taxon>Oomycota</taxon>
        <taxon>Peronosporomycetes</taxon>
        <taxon>Peronosporales</taxon>
        <taxon>Peronosporaceae</taxon>
        <taxon>Phytophthora</taxon>
    </lineage>
</organism>
<keyword evidence="1" id="KW-0227">DNA damage</keyword>
<dbReference type="PANTHER" id="PTHR10492">
    <property type="match status" value="1"/>
</dbReference>
<keyword evidence="1 3" id="KW-0347">Helicase</keyword>
<evidence type="ECO:0000259" key="2">
    <source>
        <dbReference type="Pfam" id="PF05970"/>
    </source>
</evidence>
<dbReference type="Pfam" id="PF05970">
    <property type="entry name" value="PIF1"/>
    <property type="match status" value="1"/>
</dbReference>
<dbReference type="GO" id="GO:0016887">
    <property type="term" value="F:ATP hydrolysis activity"/>
    <property type="evidence" value="ECO:0007669"/>
    <property type="project" value="RHEA"/>
</dbReference>
<dbReference type="GO" id="GO:0006310">
    <property type="term" value="P:DNA recombination"/>
    <property type="evidence" value="ECO:0007669"/>
    <property type="project" value="UniProtKB-KW"/>
</dbReference>
<keyword evidence="1" id="KW-0547">Nucleotide-binding</keyword>
<evidence type="ECO:0000313" key="3">
    <source>
        <dbReference type="EMBL" id="OWZ01520.1"/>
    </source>
</evidence>
<dbReference type="PANTHER" id="PTHR10492:SF95">
    <property type="entry name" value="HELITRON HELICASE-LIKE DOMAIN-CONTAINING PROTEIN"/>
    <property type="match status" value="1"/>
</dbReference>
<gene>
    <name evidence="3" type="ORF">PHMEG_00027073</name>
</gene>
<dbReference type="OrthoDB" id="123886at2759"/>
<sequence>METYKTAALSLGFLESDEESHRCLLEASAFLMPRQLRHLFACQMISNLQAIPANNQIIVVQSIWHSEIYMNISRKQAKFGNPRWNLKSFLLEKILAYVRQKGGVALAVAGSGIAAQLFTWGRMAHFAFELPLDPHETSTCNIGSRSFDDALLKRANIIVWDEAPMSHRFQYEALDRTFQDLIKNNMQFGGITMLLCGDFRQILPVIPRDRPTEVISSTIKRSENWRYFEWLRLFINMRVQTSRNPQTAVEVGAFSYYILQVGDGRHFILPTLGPDFIKVPEDMLLDVSSLPQSNIEEQARHRLLHLLYRLEQRKPSR</sequence>
<dbReference type="GO" id="GO:0005524">
    <property type="term" value="F:ATP binding"/>
    <property type="evidence" value="ECO:0007669"/>
    <property type="project" value="UniProtKB-KW"/>
</dbReference>
<dbReference type="EMBL" id="NBNE01006787">
    <property type="protein sequence ID" value="OWZ01520.1"/>
    <property type="molecule type" value="Genomic_DNA"/>
</dbReference>
<protein>
    <recommendedName>
        <fullName evidence="1">ATP-dependent DNA helicase</fullName>
        <ecNumber evidence="1">5.6.2.3</ecNumber>
    </recommendedName>
</protein>
<name>A0A225VAN9_9STRA</name>
<dbReference type="GO" id="GO:0006281">
    <property type="term" value="P:DNA repair"/>
    <property type="evidence" value="ECO:0007669"/>
    <property type="project" value="UniProtKB-KW"/>
</dbReference>
<dbReference type="SUPFAM" id="SSF52540">
    <property type="entry name" value="P-loop containing nucleoside triphosphate hydrolases"/>
    <property type="match status" value="1"/>
</dbReference>
<keyword evidence="1" id="KW-0234">DNA repair</keyword>
<feature type="domain" description="DNA helicase Pif1-like DEAD-box helicase" evidence="2">
    <location>
        <begin position="87"/>
        <end position="265"/>
    </location>
</feature>
<proteinExistence type="inferred from homology"/>
<reference evidence="4" key="1">
    <citation type="submission" date="2017-03" db="EMBL/GenBank/DDBJ databases">
        <title>Phytopthora megakarya and P. palmivora, two closely related causual agents of cacao black pod achieved similar genome size and gene model numbers by different mechanisms.</title>
        <authorList>
            <person name="Ali S."/>
            <person name="Shao J."/>
            <person name="Larry D.J."/>
            <person name="Kronmiller B."/>
            <person name="Shen D."/>
            <person name="Strem M.D."/>
            <person name="Melnick R.L."/>
            <person name="Guiltinan M.J."/>
            <person name="Tyler B.M."/>
            <person name="Meinhardt L.W."/>
            <person name="Bailey B.A."/>
        </authorList>
    </citation>
    <scope>NUCLEOTIDE SEQUENCE [LARGE SCALE GENOMIC DNA]</scope>
    <source>
        <strain evidence="4">zdho120</strain>
    </source>
</reference>
<comment type="cofactor">
    <cofactor evidence="1">
        <name>Mg(2+)</name>
        <dbReference type="ChEBI" id="CHEBI:18420"/>
    </cofactor>
</comment>
<dbReference type="EC" id="5.6.2.3" evidence="1"/>
<dbReference type="STRING" id="4795.A0A225VAN9"/>
<dbReference type="Gene3D" id="3.40.50.300">
    <property type="entry name" value="P-loop containing nucleotide triphosphate hydrolases"/>
    <property type="match status" value="1"/>
</dbReference>
<evidence type="ECO:0000256" key="1">
    <source>
        <dbReference type="RuleBase" id="RU363044"/>
    </source>
</evidence>
<accession>A0A225VAN9</accession>
<comment type="similarity">
    <text evidence="1">Belongs to the helicase family.</text>
</comment>
<dbReference type="InterPro" id="IPR010285">
    <property type="entry name" value="DNA_helicase_pif1-like_DEAD"/>
</dbReference>
<dbReference type="AlphaFoldDB" id="A0A225VAN9"/>
<comment type="catalytic activity">
    <reaction evidence="1">
        <text>ATP + H2O = ADP + phosphate + H(+)</text>
        <dbReference type="Rhea" id="RHEA:13065"/>
        <dbReference type="ChEBI" id="CHEBI:15377"/>
        <dbReference type="ChEBI" id="CHEBI:15378"/>
        <dbReference type="ChEBI" id="CHEBI:30616"/>
        <dbReference type="ChEBI" id="CHEBI:43474"/>
        <dbReference type="ChEBI" id="CHEBI:456216"/>
        <dbReference type="EC" id="5.6.2.3"/>
    </reaction>
</comment>
<dbReference type="GO" id="GO:0000723">
    <property type="term" value="P:telomere maintenance"/>
    <property type="evidence" value="ECO:0007669"/>
    <property type="project" value="InterPro"/>
</dbReference>